<evidence type="ECO:0000313" key="2">
    <source>
        <dbReference type="EMBL" id="SVD65892.1"/>
    </source>
</evidence>
<protein>
    <recommendedName>
        <fullName evidence="1">CobW/HypB/UreG nucleotide-binding domain-containing protein</fullName>
    </recommendedName>
</protein>
<gene>
    <name evidence="2" type="ORF">METZ01_LOCUS418746</name>
</gene>
<name>A0A382X466_9ZZZZ</name>
<dbReference type="Pfam" id="PF02492">
    <property type="entry name" value="cobW"/>
    <property type="match status" value="1"/>
</dbReference>
<proteinExistence type="predicted"/>
<dbReference type="InterPro" id="IPR027417">
    <property type="entry name" value="P-loop_NTPase"/>
</dbReference>
<dbReference type="EMBL" id="UINC01164837">
    <property type="protein sequence ID" value="SVD65892.1"/>
    <property type="molecule type" value="Genomic_DNA"/>
</dbReference>
<dbReference type="InterPro" id="IPR051316">
    <property type="entry name" value="Zinc-reg_GTPase_activator"/>
</dbReference>
<dbReference type="InterPro" id="IPR003495">
    <property type="entry name" value="CobW/HypB/UreG_nucleotide-bd"/>
</dbReference>
<feature type="non-terminal residue" evidence="2">
    <location>
        <position position="148"/>
    </location>
</feature>
<evidence type="ECO:0000259" key="1">
    <source>
        <dbReference type="Pfam" id="PF02492"/>
    </source>
</evidence>
<feature type="domain" description="CobW/HypB/UreG nucleotide-binding" evidence="1">
    <location>
        <begin position="2"/>
        <end position="148"/>
    </location>
</feature>
<dbReference type="SUPFAM" id="SSF52540">
    <property type="entry name" value="P-loop containing nucleoside triphosphate hydrolases"/>
    <property type="match status" value="1"/>
</dbReference>
<dbReference type="PANTHER" id="PTHR13748">
    <property type="entry name" value="COBW-RELATED"/>
    <property type="match status" value="1"/>
</dbReference>
<dbReference type="AlphaFoldDB" id="A0A382X466"/>
<organism evidence="2">
    <name type="scientific">marine metagenome</name>
    <dbReference type="NCBI Taxonomy" id="408172"/>
    <lineage>
        <taxon>unclassified sequences</taxon>
        <taxon>metagenomes</taxon>
        <taxon>ecological metagenomes</taxon>
    </lineage>
</organism>
<dbReference type="GO" id="GO:0005737">
    <property type="term" value="C:cytoplasm"/>
    <property type="evidence" value="ECO:0007669"/>
    <property type="project" value="TreeGrafter"/>
</dbReference>
<sequence length="148" mass="15358">MVVIGGWLGAGKTTLVNRLLGQAQGERIAVVVNDIGKVAVDADLVEAADGDTVELTNGCVCCSIGDSLAVTLRDLVLGERPPERIVVEASGVAEPDRVAAYGDRRRIRPDGVVVAVDALDVTTRAADPVYGPLISRQVAAADVLVVTK</sequence>
<accession>A0A382X466</accession>
<dbReference type="PANTHER" id="PTHR13748:SF62">
    <property type="entry name" value="COBW DOMAIN-CONTAINING PROTEIN"/>
    <property type="match status" value="1"/>
</dbReference>
<reference evidence="2" key="1">
    <citation type="submission" date="2018-05" db="EMBL/GenBank/DDBJ databases">
        <authorList>
            <person name="Lanie J.A."/>
            <person name="Ng W.-L."/>
            <person name="Kazmierczak K.M."/>
            <person name="Andrzejewski T.M."/>
            <person name="Davidsen T.M."/>
            <person name="Wayne K.J."/>
            <person name="Tettelin H."/>
            <person name="Glass J.I."/>
            <person name="Rusch D."/>
            <person name="Podicherti R."/>
            <person name="Tsui H.-C.T."/>
            <person name="Winkler M.E."/>
        </authorList>
    </citation>
    <scope>NUCLEOTIDE SEQUENCE</scope>
</reference>
<dbReference type="Gene3D" id="3.40.50.300">
    <property type="entry name" value="P-loop containing nucleotide triphosphate hydrolases"/>
    <property type="match status" value="1"/>
</dbReference>